<comment type="caution">
    <text evidence="4">The sequence shown here is derived from an EMBL/GenBank/DDBJ whole genome shotgun (WGS) entry which is preliminary data.</text>
</comment>
<dbReference type="Pfam" id="PF00106">
    <property type="entry name" value="adh_short"/>
    <property type="match status" value="1"/>
</dbReference>
<dbReference type="InterPro" id="IPR051911">
    <property type="entry name" value="SDR_oxidoreductase"/>
</dbReference>
<dbReference type="InterPro" id="IPR036291">
    <property type="entry name" value="NAD(P)-bd_dom_sf"/>
</dbReference>
<feature type="compositionally biased region" description="Pro residues" evidence="3">
    <location>
        <begin position="275"/>
        <end position="286"/>
    </location>
</feature>
<accession>A0ABX0P7H3</accession>
<evidence type="ECO:0000313" key="5">
    <source>
        <dbReference type="Proteomes" id="UP000716322"/>
    </source>
</evidence>
<dbReference type="InterPro" id="IPR002347">
    <property type="entry name" value="SDR_fam"/>
</dbReference>
<organism evidence="4 5">
    <name type="scientific">Telluria antibiotica</name>
    <dbReference type="NCBI Taxonomy" id="2717319"/>
    <lineage>
        <taxon>Bacteria</taxon>
        <taxon>Pseudomonadati</taxon>
        <taxon>Pseudomonadota</taxon>
        <taxon>Betaproteobacteria</taxon>
        <taxon>Burkholderiales</taxon>
        <taxon>Oxalobacteraceae</taxon>
        <taxon>Telluria group</taxon>
        <taxon>Telluria</taxon>
    </lineage>
</organism>
<protein>
    <submittedName>
        <fullName evidence="4">SDR family NAD(P)-dependent oxidoreductase</fullName>
    </submittedName>
</protein>
<feature type="compositionally biased region" description="Basic residues" evidence="3">
    <location>
        <begin position="288"/>
        <end position="297"/>
    </location>
</feature>
<dbReference type="Gene3D" id="3.40.50.720">
    <property type="entry name" value="NAD(P)-binding Rossmann-like Domain"/>
    <property type="match status" value="1"/>
</dbReference>
<dbReference type="PANTHER" id="PTHR43976:SF16">
    <property type="entry name" value="SHORT-CHAIN DEHYDROGENASE_REDUCTASE FAMILY PROTEIN"/>
    <property type="match status" value="1"/>
</dbReference>
<keyword evidence="5" id="KW-1185">Reference proteome</keyword>
<dbReference type="SUPFAM" id="SSF51735">
    <property type="entry name" value="NAD(P)-binding Rossmann-fold domains"/>
    <property type="match status" value="1"/>
</dbReference>
<evidence type="ECO:0000256" key="2">
    <source>
        <dbReference type="ARBA" id="ARBA00023002"/>
    </source>
</evidence>
<proteinExistence type="inferred from homology"/>
<reference evidence="4 5" key="1">
    <citation type="submission" date="2020-03" db="EMBL/GenBank/DDBJ databases">
        <title>Genome sequence of strain Massilia sp. TW-1.</title>
        <authorList>
            <person name="Chaudhary D.K."/>
        </authorList>
    </citation>
    <scope>NUCLEOTIDE SEQUENCE [LARGE SCALE GENOMIC DNA]</scope>
    <source>
        <strain evidence="4 5">TW-1</strain>
    </source>
</reference>
<keyword evidence="2" id="KW-0560">Oxidoreductase</keyword>
<gene>
    <name evidence="4" type="ORF">HAV22_04285</name>
</gene>
<evidence type="ECO:0000256" key="3">
    <source>
        <dbReference type="SAM" id="MobiDB-lite"/>
    </source>
</evidence>
<evidence type="ECO:0000313" key="4">
    <source>
        <dbReference type="EMBL" id="NIA52871.1"/>
    </source>
</evidence>
<dbReference type="PANTHER" id="PTHR43976">
    <property type="entry name" value="SHORT CHAIN DEHYDROGENASE"/>
    <property type="match status" value="1"/>
</dbReference>
<feature type="region of interest" description="Disordered" evidence="3">
    <location>
        <begin position="273"/>
        <end position="297"/>
    </location>
</feature>
<evidence type="ECO:0000256" key="1">
    <source>
        <dbReference type="ARBA" id="ARBA00006484"/>
    </source>
</evidence>
<name>A0ABX0P7H3_9BURK</name>
<dbReference type="Proteomes" id="UP000716322">
    <property type="component" value="Unassembled WGS sequence"/>
</dbReference>
<dbReference type="EMBL" id="JAAQOM010000002">
    <property type="protein sequence ID" value="NIA52871.1"/>
    <property type="molecule type" value="Genomic_DNA"/>
</dbReference>
<comment type="similarity">
    <text evidence="1">Belongs to the short-chain dehydrogenases/reductases (SDR) family.</text>
</comment>
<sequence>MMSDTKQPIWFIADATAGLAAALAEAVLASGQHAVVAARTPARLQALVERHPGRALALALDVTDTASIDMAVAAAERHFGRIDVLATSAAQCYPGAIEEGEDGAMRALFDENVFGPVNLARRVLPGMRARRAGHVVMLARASVPAPAFEGFGQAARSALEALAEALFYEVEPLGIGVTLVDPGSGDDADTLAPRAAGIADYDGLAGRTARGSAAARVDAERAALAVMQAVAAGRGPLRLVLGRAALQRAYDRLRVLKVGFDAWADLAASADVPAPVRPAHPQPPPGGRTRRAVRSRA</sequence>